<dbReference type="AlphaFoldDB" id="A0A0F9RF62"/>
<proteinExistence type="predicted"/>
<dbReference type="EMBL" id="LAZR01000898">
    <property type="protein sequence ID" value="KKN55165.1"/>
    <property type="molecule type" value="Genomic_DNA"/>
</dbReference>
<sequence>MKPQSSSVPLKPANLPVRYPFIVFPYGPDHKGKFRFQGIITELEISVGADTPEECIAKLDEQVVERWSANATQPSSSWPDFSAAIVRYVYQNYLSEPNSRGGRRKGLRNAAKDRK</sequence>
<gene>
    <name evidence="2" type="ORF">LCGC14_0585370</name>
</gene>
<organism evidence="2">
    <name type="scientific">marine sediment metagenome</name>
    <dbReference type="NCBI Taxonomy" id="412755"/>
    <lineage>
        <taxon>unclassified sequences</taxon>
        <taxon>metagenomes</taxon>
        <taxon>ecological metagenomes</taxon>
    </lineage>
</organism>
<name>A0A0F9RF62_9ZZZZ</name>
<feature type="region of interest" description="Disordered" evidence="1">
    <location>
        <begin position="96"/>
        <end position="115"/>
    </location>
</feature>
<evidence type="ECO:0000313" key="2">
    <source>
        <dbReference type="EMBL" id="KKN55165.1"/>
    </source>
</evidence>
<reference evidence="2" key="1">
    <citation type="journal article" date="2015" name="Nature">
        <title>Complex archaea that bridge the gap between prokaryotes and eukaryotes.</title>
        <authorList>
            <person name="Spang A."/>
            <person name="Saw J.H."/>
            <person name="Jorgensen S.L."/>
            <person name="Zaremba-Niedzwiedzka K."/>
            <person name="Martijn J."/>
            <person name="Lind A.E."/>
            <person name="van Eijk R."/>
            <person name="Schleper C."/>
            <person name="Guy L."/>
            <person name="Ettema T.J."/>
        </authorList>
    </citation>
    <scope>NUCLEOTIDE SEQUENCE</scope>
</reference>
<comment type="caution">
    <text evidence="2">The sequence shown here is derived from an EMBL/GenBank/DDBJ whole genome shotgun (WGS) entry which is preliminary data.</text>
</comment>
<evidence type="ECO:0000256" key="1">
    <source>
        <dbReference type="SAM" id="MobiDB-lite"/>
    </source>
</evidence>
<accession>A0A0F9RF62</accession>
<protein>
    <submittedName>
        <fullName evidence="2">Uncharacterized protein</fullName>
    </submittedName>
</protein>